<accession>A0A7C9A0U0</accession>
<reference evidence="1" key="2">
    <citation type="submission" date="2020-07" db="EMBL/GenBank/DDBJ databases">
        <authorList>
            <person name="Vera ALvarez R."/>
            <person name="Arias-Moreno D.M."/>
            <person name="Jimenez-Jacinto V."/>
            <person name="Jimenez-Bremont J.F."/>
            <person name="Swaminathan K."/>
            <person name="Moose S.P."/>
            <person name="Guerrero-Gonzalez M.L."/>
            <person name="Marino-Ramirez L."/>
            <person name="Landsman D."/>
            <person name="Rodriguez-Kessler M."/>
            <person name="Delgado-Sanchez P."/>
        </authorList>
    </citation>
    <scope>NUCLEOTIDE SEQUENCE</scope>
    <source>
        <tissue evidence="1">Cladode</tissue>
    </source>
</reference>
<name>A0A7C9A0U0_OPUST</name>
<protein>
    <submittedName>
        <fullName evidence="1">Uncharacterized protein</fullName>
    </submittedName>
</protein>
<reference evidence="1" key="1">
    <citation type="journal article" date="2013" name="J. Plant Res.">
        <title>Effect of fungi and light on seed germination of three Opuntia species from semiarid lands of central Mexico.</title>
        <authorList>
            <person name="Delgado-Sanchez P."/>
            <person name="Jimenez-Bremont J.F."/>
            <person name="Guerrero-Gonzalez Mde L."/>
            <person name="Flores J."/>
        </authorList>
    </citation>
    <scope>NUCLEOTIDE SEQUENCE</scope>
    <source>
        <tissue evidence="1">Cladode</tissue>
    </source>
</reference>
<dbReference type="EMBL" id="GISG01192716">
    <property type="protein sequence ID" value="MBA4656573.1"/>
    <property type="molecule type" value="Transcribed_RNA"/>
</dbReference>
<sequence>MLTTAFLLPATIHPSGPLLTGDKDNPASHRRHRSLTLSSLLVPFAFSCARLRVGTGQGFGALGFRSHTNYLCHRLRRRHRCRFARHLSLLHSHELVRWVLTRAPAPPRFRSPPATAVLPLAERVMVIRSPCLIRFNLPSHTSPPESTVDRAVVVQQEPQQR</sequence>
<organism evidence="1">
    <name type="scientific">Opuntia streptacantha</name>
    <name type="common">Prickly pear cactus</name>
    <name type="synonym">Opuntia cardona</name>
    <dbReference type="NCBI Taxonomy" id="393608"/>
    <lineage>
        <taxon>Eukaryota</taxon>
        <taxon>Viridiplantae</taxon>
        <taxon>Streptophyta</taxon>
        <taxon>Embryophyta</taxon>
        <taxon>Tracheophyta</taxon>
        <taxon>Spermatophyta</taxon>
        <taxon>Magnoliopsida</taxon>
        <taxon>eudicotyledons</taxon>
        <taxon>Gunneridae</taxon>
        <taxon>Pentapetalae</taxon>
        <taxon>Caryophyllales</taxon>
        <taxon>Cactineae</taxon>
        <taxon>Cactaceae</taxon>
        <taxon>Opuntioideae</taxon>
        <taxon>Opuntia</taxon>
    </lineage>
</organism>
<evidence type="ECO:0000313" key="1">
    <source>
        <dbReference type="EMBL" id="MBA4656572.1"/>
    </source>
</evidence>
<proteinExistence type="predicted"/>
<dbReference type="EMBL" id="GISG01192714">
    <property type="protein sequence ID" value="MBA4656572.1"/>
    <property type="molecule type" value="Transcribed_RNA"/>
</dbReference>
<dbReference type="EMBL" id="GISG01192717">
    <property type="protein sequence ID" value="MBA4656574.1"/>
    <property type="molecule type" value="Transcribed_RNA"/>
</dbReference>
<dbReference type="AlphaFoldDB" id="A0A7C9A0U0"/>